<keyword evidence="1" id="KW-1133">Transmembrane helix</keyword>
<gene>
    <name evidence="3" type="ORF">RFI_27526</name>
</gene>
<proteinExistence type="predicted"/>
<keyword evidence="4" id="KW-1185">Reference proteome</keyword>
<feature type="transmembrane region" description="Helical" evidence="1">
    <location>
        <begin position="231"/>
        <end position="251"/>
    </location>
</feature>
<dbReference type="EMBL" id="ASPP01023863">
    <property type="protein sequence ID" value="ETO09854.1"/>
    <property type="molecule type" value="Genomic_DNA"/>
</dbReference>
<keyword evidence="1" id="KW-0472">Membrane</keyword>
<sequence length="357" mass="40232">MNPSLVYEVILIILQVLTAVLVISSASNVAKENSNSNGPIYSNNQDDLGTLMISSNELTNHSVSQMWKCVQCSQGFNSVTEMSVQLKNISIRIIKSTLMITIQSKKNIYTKAQAMDIFTTSRISSTYFALKYSVCASIEVDVDVIVIIRSPQSKMCKWFGHPIAQITFNVYLMIDCSSTTMARTLNLDINNIYNSSNSFNVPVQAIIINTRNFAAPTSLIHQITNQLASKIFQVCSIFQCYVLFFLLLFFLKNKKNLYRSYDVAQKRSMDDFDTWPNQPQLLMHILMEIWSLHGSAPALCGSSAVSAKDGVCNNTTDEQSNCKSVVMSTLFLCNRATFHEAWSIQQRLCYHIKLCHH</sequence>
<organism evidence="3 4">
    <name type="scientific">Reticulomyxa filosa</name>
    <dbReference type="NCBI Taxonomy" id="46433"/>
    <lineage>
        <taxon>Eukaryota</taxon>
        <taxon>Sar</taxon>
        <taxon>Rhizaria</taxon>
        <taxon>Retaria</taxon>
        <taxon>Foraminifera</taxon>
        <taxon>Monothalamids</taxon>
        <taxon>Reticulomyxidae</taxon>
        <taxon>Reticulomyxa</taxon>
    </lineage>
</organism>
<dbReference type="AlphaFoldDB" id="X6M7E8"/>
<feature type="chain" id="PRO_5004975418" evidence="2">
    <location>
        <begin position="20"/>
        <end position="357"/>
    </location>
</feature>
<keyword evidence="1" id="KW-0812">Transmembrane</keyword>
<name>X6M7E8_RETFI</name>
<feature type="signal peptide" evidence="2">
    <location>
        <begin position="1"/>
        <end position="19"/>
    </location>
</feature>
<evidence type="ECO:0000313" key="3">
    <source>
        <dbReference type="EMBL" id="ETO09854.1"/>
    </source>
</evidence>
<dbReference type="Proteomes" id="UP000023152">
    <property type="component" value="Unassembled WGS sequence"/>
</dbReference>
<keyword evidence="2" id="KW-0732">Signal</keyword>
<evidence type="ECO:0000256" key="1">
    <source>
        <dbReference type="SAM" id="Phobius"/>
    </source>
</evidence>
<comment type="caution">
    <text evidence="3">The sequence shown here is derived from an EMBL/GenBank/DDBJ whole genome shotgun (WGS) entry which is preliminary data.</text>
</comment>
<evidence type="ECO:0000256" key="2">
    <source>
        <dbReference type="SAM" id="SignalP"/>
    </source>
</evidence>
<accession>X6M7E8</accession>
<reference evidence="3 4" key="1">
    <citation type="journal article" date="2013" name="Curr. Biol.">
        <title>The Genome of the Foraminiferan Reticulomyxa filosa.</title>
        <authorList>
            <person name="Glockner G."/>
            <person name="Hulsmann N."/>
            <person name="Schleicher M."/>
            <person name="Noegel A.A."/>
            <person name="Eichinger L."/>
            <person name="Gallinger C."/>
            <person name="Pawlowski J."/>
            <person name="Sierra R."/>
            <person name="Euteneuer U."/>
            <person name="Pillet L."/>
            <person name="Moustafa A."/>
            <person name="Platzer M."/>
            <person name="Groth M."/>
            <person name="Szafranski K."/>
            <person name="Schliwa M."/>
        </authorList>
    </citation>
    <scope>NUCLEOTIDE SEQUENCE [LARGE SCALE GENOMIC DNA]</scope>
</reference>
<evidence type="ECO:0000313" key="4">
    <source>
        <dbReference type="Proteomes" id="UP000023152"/>
    </source>
</evidence>
<protein>
    <submittedName>
        <fullName evidence="3">Uncharacterized protein</fullName>
    </submittedName>
</protein>